<dbReference type="GO" id="GO:0005829">
    <property type="term" value="C:cytosol"/>
    <property type="evidence" value="ECO:0007669"/>
    <property type="project" value="TreeGrafter"/>
</dbReference>
<dbReference type="PROSITE" id="PS50042">
    <property type="entry name" value="CNMP_BINDING_3"/>
    <property type="match status" value="1"/>
</dbReference>
<dbReference type="GO" id="GO:0003700">
    <property type="term" value="F:DNA-binding transcription factor activity"/>
    <property type="evidence" value="ECO:0007669"/>
    <property type="project" value="TreeGrafter"/>
</dbReference>
<keyword evidence="1" id="KW-0805">Transcription regulation</keyword>
<evidence type="ECO:0000313" key="7">
    <source>
        <dbReference type="Proteomes" id="UP001058072"/>
    </source>
</evidence>
<feature type="domain" description="Cyclic nucleotide-binding" evidence="4">
    <location>
        <begin position="8"/>
        <end position="129"/>
    </location>
</feature>
<keyword evidence="2" id="KW-0238">DNA-binding</keyword>
<dbReference type="SUPFAM" id="SSF51206">
    <property type="entry name" value="cAMP-binding domain-like"/>
    <property type="match status" value="1"/>
</dbReference>
<dbReference type="InterPro" id="IPR050397">
    <property type="entry name" value="Env_Response_Regulators"/>
</dbReference>
<dbReference type="PROSITE" id="PS51063">
    <property type="entry name" value="HTH_CRP_2"/>
    <property type="match status" value="1"/>
</dbReference>
<evidence type="ECO:0000256" key="2">
    <source>
        <dbReference type="ARBA" id="ARBA00023125"/>
    </source>
</evidence>
<evidence type="ECO:0000256" key="3">
    <source>
        <dbReference type="ARBA" id="ARBA00023163"/>
    </source>
</evidence>
<dbReference type="Pfam" id="PF13545">
    <property type="entry name" value="HTH_Crp_2"/>
    <property type="match status" value="1"/>
</dbReference>
<dbReference type="Pfam" id="PF00027">
    <property type="entry name" value="cNMP_binding"/>
    <property type="match status" value="1"/>
</dbReference>
<dbReference type="InterPro" id="IPR018490">
    <property type="entry name" value="cNMP-bd_dom_sf"/>
</dbReference>
<dbReference type="PANTHER" id="PTHR24567:SF28">
    <property type="entry name" value="LISTERIOLYSIN REGULATORY PROTEIN"/>
    <property type="match status" value="1"/>
</dbReference>
<sequence length="220" mass="25442">MKLKQHSLLAYIHPTNLEQLERVSQEITLKKGETLFRQEDIAHSIYFVREGTLKILKTSSMGQEKIFSLYQGGQFVALSTLFNPPHRYPATAMAVEETIVVKVPREALEAGILSTEVATREWFKQLNRRLEGVQQLLTDQVFIDAKERFRKWLQRFTTAHMSSSDDVFVKIPVTKQEIADLLSIRRETFSRLLGELKEEGLCEVKGKTFKINRQWLSGEE</sequence>
<dbReference type="PRINTS" id="PR00034">
    <property type="entry name" value="HTHCRP"/>
</dbReference>
<keyword evidence="3" id="KW-0804">Transcription</keyword>
<feature type="domain" description="HTH crp-type" evidence="5">
    <location>
        <begin position="143"/>
        <end position="215"/>
    </location>
</feature>
<proteinExistence type="predicted"/>
<organism evidence="6 7">
    <name type="scientific">Turicibacter bilis</name>
    <dbReference type="NCBI Taxonomy" id="2735723"/>
    <lineage>
        <taxon>Bacteria</taxon>
        <taxon>Bacillati</taxon>
        <taxon>Bacillota</taxon>
        <taxon>Erysipelotrichia</taxon>
        <taxon>Erysipelotrichales</taxon>
        <taxon>Turicibacteraceae</taxon>
        <taxon>Turicibacter</taxon>
    </lineage>
</organism>
<evidence type="ECO:0000259" key="5">
    <source>
        <dbReference type="PROSITE" id="PS51063"/>
    </source>
</evidence>
<gene>
    <name evidence="6" type="ORF">J0J70_09640</name>
</gene>
<dbReference type="InterPro" id="IPR012318">
    <property type="entry name" value="HTH_CRP"/>
</dbReference>
<reference evidence="6" key="1">
    <citation type="submission" date="2021-03" db="EMBL/GenBank/DDBJ databases">
        <title>Comparative Genomics and Metabolomics in the genus Turicibacter.</title>
        <authorList>
            <person name="Maki J."/>
            <person name="Looft T."/>
        </authorList>
    </citation>
    <scope>NUCLEOTIDE SEQUENCE</scope>
    <source>
        <strain evidence="6">ISU324</strain>
    </source>
</reference>
<dbReference type="Gene3D" id="2.60.120.10">
    <property type="entry name" value="Jelly Rolls"/>
    <property type="match status" value="1"/>
</dbReference>
<dbReference type="CDD" id="cd00038">
    <property type="entry name" value="CAP_ED"/>
    <property type="match status" value="1"/>
</dbReference>
<dbReference type="Gene3D" id="1.10.10.10">
    <property type="entry name" value="Winged helix-like DNA-binding domain superfamily/Winged helix DNA-binding domain"/>
    <property type="match status" value="1"/>
</dbReference>
<dbReference type="InterPro" id="IPR014710">
    <property type="entry name" value="RmlC-like_jellyroll"/>
</dbReference>
<dbReference type="SMART" id="SM00419">
    <property type="entry name" value="HTH_CRP"/>
    <property type="match status" value="1"/>
</dbReference>
<dbReference type="InterPro" id="IPR036390">
    <property type="entry name" value="WH_DNA-bd_sf"/>
</dbReference>
<dbReference type="RefSeq" id="WP_147614341.1">
    <property type="nucleotide sequence ID" value="NZ_CP071250.1"/>
</dbReference>
<dbReference type="GO" id="GO:0003677">
    <property type="term" value="F:DNA binding"/>
    <property type="evidence" value="ECO:0007669"/>
    <property type="project" value="UniProtKB-KW"/>
</dbReference>
<protein>
    <submittedName>
        <fullName evidence="6">Crp/Fnr family transcriptional regulator</fullName>
    </submittedName>
</protein>
<name>A0A9Q9FE15_9FIRM</name>
<dbReference type="InterPro" id="IPR000595">
    <property type="entry name" value="cNMP-bd_dom"/>
</dbReference>
<evidence type="ECO:0000313" key="6">
    <source>
        <dbReference type="EMBL" id="UUF07873.1"/>
    </source>
</evidence>
<evidence type="ECO:0000256" key="1">
    <source>
        <dbReference type="ARBA" id="ARBA00023015"/>
    </source>
</evidence>
<dbReference type="InterPro" id="IPR036388">
    <property type="entry name" value="WH-like_DNA-bd_sf"/>
</dbReference>
<dbReference type="Proteomes" id="UP001058072">
    <property type="component" value="Chromosome"/>
</dbReference>
<evidence type="ECO:0000259" key="4">
    <source>
        <dbReference type="PROSITE" id="PS50042"/>
    </source>
</evidence>
<dbReference type="SUPFAM" id="SSF46785">
    <property type="entry name" value="Winged helix' DNA-binding domain"/>
    <property type="match status" value="1"/>
</dbReference>
<dbReference type="PANTHER" id="PTHR24567">
    <property type="entry name" value="CRP FAMILY TRANSCRIPTIONAL REGULATORY PROTEIN"/>
    <property type="match status" value="1"/>
</dbReference>
<dbReference type="EMBL" id="CP071250">
    <property type="protein sequence ID" value="UUF07873.1"/>
    <property type="molecule type" value="Genomic_DNA"/>
</dbReference>
<dbReference type="AlphaFoldDB" id="A0A9Q9FE15"/>
<dbReference type="SMART" id="SM00100">
    <property type="entry name" value="cNMP"/>
    <property type="match status" value="1"/>
</dbReference>
<accession>A0A9Q9FE15</accession>